<protein>
    <recommendedName>
        <fullName evidence="3">FBD domain-containing protein</fullName>
    </recommendedName>
</protein>
<dbReference type="SUPFAM" id="SSF52047">
    <property type="entry name" value="RNI-like"/>
    <property type="match status" value="1"/>
</dbReference>
<organism evidence="1 2">
    <name type="scientific">Gymnopilus junonius</name>
    <name type="common">Spectacular rustgill mushroom</name>
    <name type="synonym">Gymnopilus spectabilis subsp. junonius</name>
    <dbReference type="NCBI Taxonomy" id="109634"/>
    <lineage>
        <taxon>Eukaryota</taxon>
        <taxon>Fungi</taxon>
        <taxon>Dikarya</taxon>
        <taxon>Basidiomycota</taxon>
        <taxon>Agaricomycotina</taxon>
        <taxon>Agaricomycetes</taxon>
        <taxon>Agaricomycetidae</taxon>
        <taxon>Agaricales</taxon>
        <taxon>Agaricineae</taxon>
        <taxon>Hymenogastraceae</taxon>
        <taxon>Gymnopilus</taxon>
    </lineage>
</organism>
<dbReference type="EMBL" id="JADNYJ010000008">
    <property type="protein sequence ID" value="KAF8909664.1"/>
    <property type="molecule type" value="Genomic_DNA"/>
</dbReference>
<dbReference type="Gene3D" id="3.80.10.10">
    <property type="entry name" value="Ribonuclease Inhibitor"/>
    <property type="match status" value="1"/>
</dbReference>
<sequence>MLDWTSVCSSRLFYSGCLCSTHASMAKHRISLPFPSFPALSVIRGPLPMLEHACVYTEEQTGRVDNEVQRILNCIYTSPRLRSASWASGVINGGPKYYPQTLPNITNLGMLSRLTCVHDVFAILRACPQLQVLTLTAARCDRQNCPAIVQMVHGKLQTLQIRGVGLDLGEIYHYLSLPSLKSLEIGLDRDPSRWLYHHLLSFFDRSRCRLQKFRFRSYGRSGFTEQELRALFICPSFQSLEELVIWQEEITSACINLLNLDSPNPLMPRLVHLELSKCVAQDNVLGSMLVSRRRGNRGPIRQLESVKFGQKSTQKKLINMGDKGIFKNLVATVCEAGLHTRELTTRMWISGHISSISADLALTCG</sequence>
<dbReference type="InterPro" id="IPR032675">
    <property type="entry name" value="LRR_dom_sf"/>
</dbReference>
<accession>A0A9P5NX16</accession>
<gene>
    <name evidence="1" type="ORF">CPB84DRAFT_1433976</name>
</gene>
<comment type="caution">
    <text evidence="1">The sequence shown here is derived from an EMBL/GenBank/DDBJ whole genome shotgun (WGS) entry which is preliminary data.</text>
</comment>
<keyword evidence="2" id="KW-1185">Reference proteome</keyword>
<dbReference type="OrthoDB" id="61560at2759"/>
<name>A0A9P5NX16_GYMJU</name>
<dbReference type="AlphaFoldDB" id="A0A9P5NX16"/>
<evidence type="ECO:0000313" key="2">
    <source>
        <dbReference type="Proteomes" id="UP000724874"/>
    </source>
</evidence>
<reference evidence="1" key="1">
    <citation type="submission" date="2020-11" db="EMBL/GenBank/DDBJ databases">
        <authorList>
            <consortium name="DOE Joint Genome Institute"/>
            <person name="Ahrendt S."/>
            <person name="Riley R."/>
            <person name="Andreopoulos W."/>
            <person name="LaButti K."/>
            <person name="Pangilinan J."/>
            <person name="Ruiz-duenas F.J."/>
            <person name="Barrasa J.M."/>
            <person name="Sanchez-Garcia M."/>
            <person name="Camarero S."/>
            <person name="Miyauchi S."/>
            <person name="Serrano A."/>
            <person name="Linde D."/>
            <person name="Babiker R."/>
            <person name="Drula E."/>
            <person name="Ayuso-Fernandez I."/>
            <person name="Pacheco R."/>
            <person name="Padilla G."/>
            <person name="Ferreira P."/>
            <person name="Barriuso J."/>
            <person name="Kellner H."/>
            <person name="Castanera R."/>
            <person name="Alfaro M."/>
            <person name="Ramirez L."/>
            <person name="Pisabarro A.G."/>
            <person name="Kuo A."/>
            <person name="Tritt A."/>
            <person name="Lipzen A."/>
            <person name="He G."/>
            <person name="Yan M."/>
            <person name="Ng V."/>
            <person name="Cullen D."/>
            <person name="Martin F."/>
            <person name="Rosso M.-N."/>
            <person name="Henrissat B."/>
            <person name="Hibbett D."/>
            <person name="Martinez A.T."/>
            <person name="Grigoriev I.V."/>
        </authorList>
    </citation>
    <scope>NUCLEOTIDE SEQUENCE</scope>
    <source>
        <strain evidence="1">AH 44721</strain>
    </source>
</reference>
<proteinExistence type="predicted"/>
<evidence type="ECO:0000313" key="1">
    <source>
        <dbReference type="EMBL" id="KAF8909664.1"/>
    </source>
</evidence>
<evidence type="ECO:0008006" key="3">
    <source>
        <dbReference type="Google" id="ProtNLM"/>
    </source>
</evidence>
<dbReference type="Proteomes" id="UP000724874">
    <property type="component" value="Unassembled WGS sequence"/>
</dbReference>